<feature type="chain" id="PRO_5016448951" evidence="1">
    <location>
        <begin position="27"/>
        <end position="170"/>
    </location>
</feature>
<sequence>MSSSDRNKTRLAPLALGLLVASSLLAGCQVRPLYGEGGADLAGIEIKPATTRVEQVVRNELIFKFGGGAGEPASPDYTLALRVQGSTGNVLAAGTDNDFTAARTTVSGTYTLTARADGKVIASGVRAATALLDLPSQNYARLRAIRDGEDRAARSLAAMIEADIAAKLSR</sequence>
<reference evidence="2 3" key="1">
    <citation type="submission" date="2018-05" db="EMBL/GenBank/DDBJ databases">
        <title>Genomic Encyclopedia of Type Strains, Phase IV (KMG-IV): sequencing the most valuable type-strain genomes for metagenomic binning, comparative biology and taxonomic classification.</title>
        <authorList>
            <person name="Goeker M."/>
        </authorList>
    </citation>
    <scope>NUCLEOTIDE SEQUENCE [LARGE SCALE GENOMIC DNA]</scope>
    <source>
        <strain evidence="2 3">DSM 16791</strain>
    </source>
</reference>
<dbReference type="RefSeq" id="WP_110032761.1">
    <property type="nucleotide sequence ID" value="NZ_QGTR01000003.1"/>
</dbReference>
<accession>A0A317PIY7</accession>
<protein>
    <submittedName>
        <fullName evidence="2">LPS-assembly lipoprotein</fullName>
    </submittedName>
</protein>
<keyword evidence="1" id="KW-0732">Signal</keyword>
<dbReference type="PROSITE" id="PS51257">
    <property type="entry name" value="PROKAR_LIPOPROTEIN"/>
    <property type="match status" value="1"/>
</dbReference>
<evidence type="ECO:0000313" key="2">
    <source>
        <dbReference type="EMBL" id="PWW00559.1"/>
    </source>
</evidence>
<dbReference type="Proteomes" id="UP000246352">
    <property type="component" value="Unassembled WGS sequence"/>
</dbReference>
<dbReference type="Gene3D" id="3.30.160.150">
    <property type="entry name" value="Lipoprotein like domain"/>
    <property type="match status" value="1"/>
</dbReference>
<gene>
    <name evidence="2" type="ORF">DFR52_103766</name>
</gene>
<keyword evidence="2" id="KW-0449">Lipoprotein</keyword>
<dbReference type="OrthoDB" id="7678210at2"/>
<dbReference type="AlphaFoldDB" id="A0A317PIY7"/>
<dbReference type="GO" id="GO:0019867">
    <property type="term" value="C:outer membrane"/>
    <property type="evidence" value="ECO:0007669"/>
    <property type="project" value="InterPro"/>
</dbReference>
<organism evidence="2 3">
    <name type="scientific">Hoeflea marina</name>
    <dbReference type="NCBI Taxonomy" id="274592"/>
    <lineage>
        <taxon>Bacteria</taxon>
        <taxon>Pseudomonadati</taxon>
        <taxon>Pseudomonadota</taxon>
        <taxon>Alphaproteobacteria</taxon>
        <taxon>Hyphomicrobiales</taxon>
        <taxon>Rhizobiaceae</taxon>
        <taxon>Hoeflea</taxon>
    </lineage>
</organism>
<dbReference type="EMBL" id="QGTR01000003">
    <property type="protein sequence ID" value="PWW00559.1"/>
    <property type="molecule type" value="Genomic_DNA"/>
</dbReference>
<keyword evidence="3" id="KW-1185">Reference proteome</keyword>
<name>A0A317PIY7_9HYPH</name>
<dbReference type="InterPro" id="IPR007485">
    <property type="entry name" value="LPS_assembly_LptE"/>
</dbReference>
<proteinExistence type="predicted"/>
<dbReference type="GO" id="GO:0043165">
    <property type="term" value="P:Gram-negative-bacterium-type cell outer membrane assembly"/>
    <property type="evidence" value="ECO:0007669"/>
    <property type="project" value="InterPro"/>
</dbReference>
<dbReference type="Pfam" id="PF04390">
    <property type="entry name" value="LptE"/>
    <property type="match status" value="1"/>
</dbReference>
<comment type="caution">
    <text evidence="2">The sequence shown here is derived from an EMBL/GenBank/DDBJ whole genome shotgun (WGS) entry which is preliminary data.</text>
</comment>
<feature type="signal peptide" evidence="1">
    <location>
        <begin position="1"/>
        <end position="26"/>
    </location>
</feature>
<evidence type="ECO:0000313" key="3">
    <source>
        <dbReference type="Proteomes" id="UP000246352"/>
    </source>
</evidence>
<evidence type="ECO:0000256" key="1">
    <source>
        <dbReference type="SAM" id="SignalP"/>
    </source>
</evidence>